<comment type="caution">
    <text evidence="11">The sequence shown here is derived from an EMBL/GenBank/DDBJ whole genome shotgun (WGS) entry which is preliminary data.</text>
</comment>
<evidence type="ECO:0000256" key="1">
    <source>
        <dbReference type="ARBA" id="ARBA00022723"/>
    </source>
</evidence>
<evidence type="ECO:0000256" key="8">
    <source>
        <dbReference type="ARBA" id="ARBA00023242"/>
    </source>
</evidence>
<dbReference type="InterPro" id="IPR013088">
    <property type="entry name" value="Znf_NHR/GATA"/>
</dbReference>
<feature type="domain" description="Nuclear receptor" evidence="10">
    <location>
        <begin position="131"/>
        <end position="186"/>
    </location>
</feature>
<dbReference type="PROSITE" id="PS51030">
    <property type="entry name" value="NUCLEAR_REC_DBD_2"/>
    <property type="match status" value="1"/>
</dbReference>
<dbReference type="PANTHER" id="PTHR24083">
    <property type="entry name" value="NUCLEAR HORMONE RECEPTOR"/>
    <property type="match status" value="1"/>
</dbReference>
<feature type="non-terminal residue" evidence="11">
    <location>
        <position position="186"/>
    </location>
</feature>
<dbReference type="OrthoDB" id="7255004at2759"/>
<evidence type="ECO:0000256" key="3">
    <source>
        <dbReference type="ARBA" id="ARBA00022833"/>
    </source>
</evidence>
<keyword evidence="12" id="KW-1185">Reference proteome</keyword>
<feature type="compositionally biased region" description="Low complexity" evidence="9">
    <location>
        <begin position="36"/>
        <end position="45"/>
    </location>
</feature>
<evidence type="ECO:0000256" key="7">
    <source>
        <dbReference type="ARBA" id="ARBA00023170"/>
    </source>
</evidence>
<dbReference type="Gene3D" id="3.30.50.10">
    <property type="entry name" value="Erythroid Transcription Factor GATA-1, subunit A"/>
    <property type="match status" value="1"/>
</dbReference>
<keyword evidence="1" id="KW-0479">Metal-binding</keyword>
<dbReference type="SMART" id="SM00399">
    <property type="entry name" value="ZnF_C4"/>
    <property type="match status" value="1"/>
</dbReference>
<gene>
    <name evidence="11" type="primary">usp</name>
    <name evidence="11" type="ORF">Anas_11697</name>
</gene>
<dbReference type="InterPro" id="IPR001628">
    <property type="entry name" value="Znf_hrmn_rcpt"/>
</dbReference>
<dbReference type="Pfam" id="PF00105">
    <property type="entry name" value="zf-C4"/>
    <property type="match status" value="1"/>
</dbReference>
<dbReference type="Proteomes" id="UP000326759">
    <property type="component" value="Unassembled WGS sequence"/>
</dbReference>
<keyword evidence="4" id="KW-0805">Transcription regulation</keyword>
<dbReference type="PRINTS" id="PR00047">
    <property type="entry name" value="STROIDFINGER"/>
</dbReference>
<dbReference type="GO" id="GO:0043565">
    <property type="term" value="F:sequence-specific DNA binding"/>
    <property type="evidence" value="ECO:0007669"/>
    <property type="project" value="InterPro"/>
</dbReference>
<evidence type="ECO:0000256" key="5">
    <source>
        <dbReference type="ARBA" id="ARBA00023125"/>
    </source>
</evidence>
<keyword evidence="7" id="KW-0675">Receptor</keyword>
<dbReference type="InterPro" id="IPR050274">
    <property type="entry name" value="Nuclear_hormone_rcpt_NR2"/>
</dbReference>
<evidence type="ECO:0000259" key="10">
    <source>
        <dbReference type="PROSITE" id="PS51030"/>
    </source>
</evidence>
<dbReference type="AlphaFoldDB" id="A0A5N5T258"/>
<keyword evidence="8" id="KW-0539">Nucleus</keyword>
<sequence>MSKDKGLALLGLSHYPQRSNYVDRCRQYPPIAAMASVPSSTSSKISSKDARSYGFPEVQSNSMGSFDENANPNDGNNIGNEGATAHGHEHSVIVSTTSVAALHGEPMNEDDPQTDTHDMANHLLLSSGSGTQICRICGDRATGKHYGAYSCDGCKGFFRRSVRKAQNYSCRLSTGIDFYRNNGTMK</sequence>
<evidence type="ECO:0000256" key="9">
    <source>
        <dbReference type="SAM" id="MobiDB-lite"/>
    </source>
</evidence>
<dbReference type="GO" id="GO:0008270">
    <property type="term" value="F:zinc ion binding"/>
    <property type="evidence" value="ECO:0007669"/>
    <property type="project" value="UniProtKB-KW"/>
</dbReference>
<evidence type="ECO:0000256" key="4">
    <source>
        <dbReference type="ARBA" id="ARBA00023015"/>
    </source>
</evidence>
<dbReference type="EMBL" id="SEYY01013652">
    <property type="protein sequence ID" value="KAB7500553.1"/>
    <property type="molecule type" value="Genomic_DNA"/>
</dbReference>
<keyword evidence="6" id="KW-0804">Transcription</keyword>
<name>A0A5N5T258_9CRUS</name>
<reference evidence="11 12" key="1">
    <citation type="journal article" date="2019" name="PLoS Biol.">
        <title>Sex chromosomes control vertical transmission of feminizing Wolbachia symbionts in an isopod.</title>
        <authorList>
            <person name="Becking T."/>
            <person name="Chebbi M.A."/>
            <person name="Giraud I."/>
            <person name="Moumen B."/>
            <person name="Laverre T."/>
            <person name="Caubet Y."/>
            <person name="Peccoud J."/>
            <person name="Gilbert C."/>
            <person name="Cordaux R."/>
        </authorList>
    </citation>
    <scope>NUCLEOTIDE SEQUENCE [LARGE SCALE GENOMIC DNA]</scope>
    <source>
        <strain evidence="11">ANa2</strain>
        <tissue evidence="11">Whole body excluding digestive tract and cuticle</tissue>
    </source>
</reference>
<dbReference type="SUPFAM" id="SSF57716">
    <property type="entry name" value="Glucocorticoid receptor-like (DNA-binding domain)"/>
    <property type="match status" value="1"/>
</dbReference>
<keyword evidence="2" id="KW-0863">Zinc-finger</keyword>
<dbReference type="GO" id="GO:0003700">
    <property type="term" value="F:DNA-binding transcription factor activity"/>
    <property type="evidence" value="ECO:0007669"/>
    <property type="project" value="InterPro"/>
</dbReference>
<accession>A0A5N5T258</accession>
<evidence type="ECO:0000313" key="11">
    <source>
        <dbReference type="EMBL" id="KAB7500553.1"/>
    </source>
</evidence>
<keyword evidence="5" id="KW-0238">DNA-binding</keyword>
<evidence type="ECO:0000256" key="6">
    <source>
        <dbReference type="ARBA" id="ARBA00023163"/>
    </source>
</evidence>
<dbReference type="PROSITE" id="PS00031">
    <property type="entry name" value="NUCLEAR_REC_DBD_1"/>
    <property type="match status" value="1"/>
</dbReference>
<feature type="compositionally biased region" description="Low complexity" evidence="9">
    <location>
        <begin position="69"/>
        <end position="82"/>
    </location>
</feature>
<organism evidence="11 12">
    <name type="scientific">Armadillidium nasatum</name>
    <dbReference type="NCBI Taxonomy" id="96803"/>
    <lineage>
        <taxon>Eukaryota</taxon>
        <taxon>Metazoa</taxon>
        <taxon>Ecdysozoa</taxon>
        <taxon>Arthropoda</taxon>
        <taxon>Crustacea</taxon>
        <taxon>Multicrustacea</taxon>
        <taxon>Malacostraca</taxon>
        <taxon>Eumalacostraca</taxon>
        <taxon>Peracarida</taxon>
        <taxon>Isopoda</taxon>
        <taxon>Oniscidea</taxon>
        <taxon>Crinocheta</taxon>
        <taxon>Armadillidiidae</taxon>
        <taxon>Armadillidium</taxon>
    </lineage>
</organism>
<evidence type="ECO:0000313" key="12">
    <source>
        <dbReference type="Proteomes" id="UP000326759"/>
    </source>
</evidence>
<protein>
    <submittedName>
        <fullName evidence="11">Protein ultraspiracle</fullName>
    </submittedName>
</protein>
<feature type="region of interest" description="Disordered" evidence="9">
    <location>
        <begin position="35"/>
        <end position="88"/>
    </location>
</feature>
<evidence type="ECO:0000256" key="2">
    <source>
        <dbReference type="ARBA" id="ARBA00022771"/>
    </source>
</evidence>
<proteinExistence type="predicted"/>
<keyword evidence="3" id="KW-0862">Zinc</keyword>